<evidence type="ECO:0000313" key="2">
    <source>
        <dbReference type="EMBL" id="TGZ61458.1"/>
    </source>
</evidence>
<dbReference type="Proteomes" id="UP000308267">
    <property type="component" value="Unassembled WGS sequence"/>
</dbReference>
<name>A0A4S2LL93_OPIFE</name>
<dbReference type="EMBL" id="SJOL01007957">
    <property type="protein sequence ID" value="TGZ61458.1"/>
    <property type="molecule type" value="Genomic_DNA"/>
</dbReference>
<comment type="caution">
    <text evidence="2">The sequence shown here is derived from an EMBL/GenBank/DDBJ whole genome shotgun (WGS) entry which is preliminary data.</text>
</comment>
<gene>
    <name evidence="2" type="ORF">CRM22_007972</name>
</gene>
<accession>A0A4S2LL93</accession>
<proteinExistence type="predicted"/>
<organism evidence="2 3">
    <name type="scientific">Opisthorchis felineus</name>
    <dbReference type="NCBI Taxonomy" id="147828"/>
    <lineage>
        <taxon>Eukaryota</taxon>
        <taxon>Metazoa</taxon>
        <taxon>Spiralia</taxon>
        <taxon>Lophotrochozoa</taxon>
        <taxon>Platyhelminthes</taxon>
        <taxon>Trematoda</taxon>
        <taxon>Digenea</taxon>
        <taxon>Opisthorchiida</taxon>
        <taxon>Opisthorchiata</taxon>
        <taxon>Opisthorchiidae</taxon>
        <taxon>Opisthorchis</taxon>
    </lineage>
</organism>
<reference evidence="2 3" key="1">
    <citation type="journal article" date="2019" name="BMC Genomics">
        <title>New insights from Opisthorchis felineus genome: update on genomics of the epidemiologically important liver flukes.</title>
        <authorList>
            <person name="Ershov N.I."/>
            <person name="Mordvinov V.A."/>
            <person name="Prokhortchouk E.B."/>
            <person name="Pakharukova M.Y."/>
            <person name="Gunbin K.V."/>
            <person name="Ustyantsev K."/>
            <person name="Genaev M.A."/>
            <person name="Blinov A.G."/>
            <person name="Mazur A."/>
            <person name="Boulygina E."/>
            <person name="Tsygankova S."/>
            <person name="Khrameeva E."/>
            <person name="Chekanov N."/>
            <person name="Fan G."/>
            <person name="Xiao A."/>
            <person name="Zhang H."/>
            <person name="Xu X."/>
            <person name="Yang H."/>
            <person name="Solovyev V."/>
            <person name="Lee S.M."/>
            <person name="Liu X."/>
            <person name="Afonnikov D.A."/>
            <person name="Skryabin K.G."/>
        </authorList>
    </citation>
    <scope>NUCLEOTIDE SEQUENCE [LARGE SCALE GENOMIC DNA]</scope>
    <source>
        <strain evidence="2">AK-0245</strain>
        <tissue evidence="2">Whole organism</tissue>
    </source>
</reference>
<feature type="chain" id="PRO_5020229750" evidence="1">
    <location>
        <begin position="19"/>
        <end position="150"/>
    </location>
</feature>
<keyword evidence="3" id="KW-1185">Reference proteome</keyword>
<dbReference type="AlphaFoldDB" id="A0A4S2LL93"/>
<keyword evidence="1" id="KW-0732">Signal</keyword>
<evidence type="ECO:0000256" key="1">
    <source>
        <dbReference type="SAM" id="SignalP"/>
    </source>
</evidence>
<protein>
    <submittedName>
        <fullName evidence="2">Uncharacterized protein</fullName>
    </submittedName>
</protein>
<sequence length="150" mass="17173">MNTVIILVFTVCIAAAFSEQQPYLIPKFSIVLGGTVVWRDGDVIWSPTLDDKTSTERMDLTRSLCHNLKDQILRRSNVTAIPTSCEMLWINHEDNNAISYMEYDQKLPLVLEDLYKIFLPNEVTDDAHYKTVTHYQLGAEVTNSECKKCL</sequence>
<evidence type="ECO:0000313" key="3">
    <source>
        <dbReference type="Proteomes" id="UP000308267"/>
    </source>
</evidence>
<feature type="signal peptide" evidence="1">
    <location>
        <begin position="1"/>
        <end position="18"/>
    </location>
</feature>